<feature type="transmembrane region" description="Helical" evidence="8">
    <location>
        <begin position="37"/>
        <end position="54"/>
    </location>
</feature>
<feature type="transmembrane region" description="Helical" evidence="8">
    <location>
        <begin position="215"/>
        <end position="235"/>
    </location>
</feature>
<evidence type="ECO:0000313" key="10">
    <source>
        <dbReference type="Proteomes" id="UP001409585"/>
    </source>
</evidence>
<dbReference type="InterPro" id="IPR004776">
    <property type="entry name" value="Mem_transp_PIN-like"/>
</dbReference>
<dbReference type="PANTHER" id="PTHR36838:SF1">
    <property type="entry name" value="SLR1864 PROTEIN"/>
    <property type="match status" value="1"/>
</dbReference>
<proteinExistence type="inferred from homology"/>
<feature type="transmembrane region" description="Helical" evidence="8">
    <location>
        <begin position="121"/>
        <end position="143"/>
    </location>
</feature>
<dbReference type="Proteomes" id="UP001409585">
    <property type="component" value="Unassembled WGS sequence"/>
</dbReference>
<keyword evidence="4" id="KW-1003">Cell membrane</keyword>
<dbReference type="GO" id="GO:0055085">
    <property type="term" value="P:transmembrane transport"/>
    <property type="evidence" value="ECO:0007669"/>
    <property type="project" value="InterPro"/>
</dbReference>
<protein>
    <submittedName>
        <fullName evidence="9">AEC family transporter</fullName>
    </submittedName>
</protein>
<keyword evidence="3" id="KW-0813">Transport</keyword>
<dbReference type="AlphaFoldDB" id="A0AAV3U7M4"/>
<comment type="similarity">
    <text evidence="2">Belongs to the auxin efflux carrier (TC 2.A.69) family.</text>
</comment>
<gene>
    <name evidence="9" type="ORF">GCM10025791_39320</name>
</gene>
<evidence type="ECO:0000256" key="4">
    <source>
        <dbReference type="ARBA" id="ARBA00022475"/>
    </source>
</evidence>
<dbReference type="PANTHER" id="PTHR36838">
    <property type="entry name" value="AUXIN EFFLUX CARRIER FAMILY PROTEIN"/>
    <property type="match status" value="1"/>
</dbReference>
<accession>A0AAV3U7M4</accession>
<evidence type="ECO:0000256" key="3">
    <source>
        <dbReference type="ARBA" id="ARBA00022448"/>
    </source>
</evidence>
<sequence>MFTAILTAVAPIFVCVGIGFGWFRLNHPYPSDFITRIVMNIGAPCLIISVLGKADVDAKSLLAVGSAALGVFALVLAVMAIILWATKQTFANSLPPLLFGNNGNMGLPLCLFAFGEPGLALGLSYFLVFVIINFTFGIGLVTWGKESAHSRFEVLRQPLVYSALIGMLMLWQGIHLPQWLQNSVDLLAGLTIPLMLITLGYSLGKLGLGEIRDSILLSVMRVAGGVLAGLAVAELLDLEGVVRGVVIIQSAMPAAVSNYLLALKYTEQPGRVAGTVVLSTLLSLVTLPYLISTALQQAGLH</sequence>
<keyword evidence="10" id="KW-1185">Reference proteome</keyword>
<evidence type="ECO:0000256" key="1">
    <source>
        <dbReference type="ARBA" id="ARBA00004651"/>
    </source>
</evidence>
<organism evidence="9 10">
    <name type="scientific">Halioxenophilus aromaticivorans</name>
    <dbReference type="NCBI Taxonomy" id="1306992"/>
    <lineage>
        <taxon>Bacteria</taxon>
        <taxon>Pseudomonadati</taxon>
        <taxon>Pseudomonadota</taxon>
        <taxon>Gammaproteobacteria</taxon>
        <taxon>Alteromonadales</taxon>
        <taxon>Alteromonadaceae</taxon>
        <taxon>Halioxenophilus</taxon>
    </lineage>
</organism>
<dbReference type="InterPro" id="IPR038770">
    <property type="entry name" value="Na+/solute_symporter_sf"/>
</dbReference>
<reference evidence="10" key="1">
    <citation type="journal article" date="2019" name="Int. J. Syst. Evol. Microbiol.">
        <title>The Global Catalogue of Microorganisms (GCM) 10K type strain sequencing project: providing services to taxonomists for standard genome sequencing and annotation.</title>
        <authorList>
            <consortium name="The Broad Institute Genomics Platform"/>
            <consortium name="The Broad Institute Genome Sequencing Center for Infectious Disease"/>
            <person name="Wu L."/>
            <person name="Ma J."/>
        </authorList>
    </citation>
    <scope>NUCLEOTIDE SEQUENCE [LARGE SCALE GENOMIC DNA]</scope>
    <source>
        <strain evidence="10">JCM 19134</strain>
    </source>
</reference>
<keyword evidence="6 8" id="KW-1133">Transmembrane helix</keyword>
<feature type="transmembrane region" description="Helical" evidence="8">
    <location>
        <begin position="97"/>
        <end position="115"/>
    </location>
</feature>
<dbReference type="EMBL" id="BAABLX010000068">
    <property type="protein sequence ID" value="GAA4955308.1"/>
    <property type="molecule type" value="Genomic_DNA"/>
</dbReference>
<evidence type="ECO:0000313" key="9">
    <source>
        <dbReference type="EMBL" id="GAA4955308.1"/>
    </source>
</evidence>
<evidence type="ECO:0000256" key="2">
    <source>
        <dbReference type="ARBA" id="ARBA00010145"/>
    </source>
</evidence>
<feature type="transmembrane region" description="Helical" evidence="8">
    <location>
        <begin position="241"/>
        <end position="260"/>
    </location>
</feature>
<feature type="transmembrane region" description="Helical" evidence="8">
    <location>
        <begin position="272"/>
        <end position="291"/>
    </location>
</feature>
<dbReference type="GO" id="GO:0005886">
    <property type="term" value="C:plasma membrane"/>
    <property type="evidence" value="ECO:0007669"/>
    <property type="project" value="UniProtKB-SubCell"/>
</dbReference>
<evidence type="ECO:0000256" key="7">
    <source>
        <dbReference type="ARBA" id="ARBA00023136"/>
    </source>
</evidence>
<comment type="subcellular location">
    <subcellularLocation>
        <location evidence="1">Cell membrane</location>
        <topology evidence="1">Multi-pass membrane protein</topology>
    </subcellularLocation>
</comment>
<feature type="transmembrane region" description="Helical" evidence="8">
    <location>
        <begin position="155"/>
        <end position="174"/>
    </location>
</feature>
<feature type="transmembrane region" description="Helical" evidence="8">
    <location>
        <begin position="6"/>
        <end position="25"/>
    </location>
</feature>
<dbReference type="RefSeq" id="WP_345426454.1">
    <property type="nucleotide sequence ID" value="NZ_AP031496.1"/>
</dbReference>
<keyword evidence="7 8" id="KW-0472">Membrane</keyword>
<dbReference type="Gene3D" id="1.20.1530.20">
    <property type="match status" value="1"/>
</dbReference>
<evidence type="ECO:0000256" key="6">
    <source>
        <dbReference type="ARBA" id="ARBA00022989"/>
    </source>
</evidence>
<dbReference type="Pfam" id="PF03547">
    <property type="entry name" value="Mem_trans"/>
    <property type="match status" value="1"/>
</dbReference>
<evidence type="ECO:0000256" key="5">
    <source>
        <dbReference type="ARBA" id="ARBA00022692"/>
    </source>
</evidence>
<evidence type="ECO:0000256" key="8">
    <source>
        <dbReference type="SAM" id="Phobius"/>
    </source>
</evidence>
<feature type="transmembrane region" description="Helical" evidence="8">
    <location>
        <begin position="60"/>
        <end position="85"/>
    </location>
</feature>
<name>A0AAV3U7M4_9ALTE</name>
<comment type="caution">
    <text evidence="9">The sequence shown here is derived from an EMBL/GenBank/DDBJ whole genome shotgun (WGS) entry which is preliminary data.</text>
</comment>
<keyword evidence="5 8" id="KW-0812">Transmembrane</keyword>
<feature type="transmembrane region" description="Helical" evidence="8">
    <location>
        <begin position="186"/>
        <end position="203"/>
    </location>
</feature>